<evidence type="ECO:0000313" key="4">
    <source>
        <dbReference type="Proteomes" id="UP000273626"/>
    </source>
</evidence>
<evidence type="ECO:0000313" key="2">
    <source>
        <dbReference type="EMBL" id="QFG38301.1"/>
    </source>
</evidence>
<feature type="region of interest" description="Disordered" evidence="1">
    <location>
        <begin position="110"/>
        <end position="147"/>
    </location>
</feature>
<dbReference type="KEGG" id="ppan:ESD82_19950"/>
<dbReference type="EMBL" id="RBLI01000001">
    <property type="protein sequence ID" value="RKS51180.1"/>
    <property type="molecule type" value="Genomic_DNA"/>
</dbReference>
<dbReference type="EMBL" id="CP044426">
    <property type="protein sequence ID" value="QFG38301.1"/>
    <property type="molecule type" value="Genomic_DNA"/>
</dbReference>
<dbReference type="InterPro" id="IPR021791">
    <property type="entry name" value="Phage_TAC_11"/>
</dbReference>
<accession>A0AAE6NXA1</accession>
<dbReference type="RefSeq" id="WP_147427530.1">
    <property type="nucleotide sequence ID" value="NZ_CP044426.1"/>
</dbReference>
<reference evidence="2 5" key="2">
    <citation type="submission" date="2019-01" db="EMBL/GenBank/DDBJ databases">
        <title>Complete Genome Sequence and Annotation of the Paracoccus pantotrophus type strain DSM 2944.</title>
        <authorList>
            <person name="Bockwoldt J.A."/>
            <person name="Zimmermann M."/>
            <person name="Tiso T."/>
            <person name="Blank L.M."/>
        </authorList>
    </citation>
    <scope>NUCLEOTIDE SEQUENCE [LARGE SCALE GENOMIC DNA]</scope>
    <source>
        <strain evidence="2 5">DSM 2944</strain>
    </source>
</reference>
<dbReference type="Proteomes" id="UP000326453">
    <property type="component" value="Chromosome 1"/>
</dbReference>
<evidence type="ECO:0000313" key="3">
    <source>
        <dbReference type="EMBL" id="RKS51180.1"/>
    </source>
</evidence>
<organism evidence="2 5">
    <name type="scientific">Paracoccus pantotrophus</name>
    <name type="common">Thiosphaera pantotropha</name>
    <dbReference type="NCBI Taxonomy" id="82367"/>
    <lineage>
        <taxon>Bacteria</taxon>
        <taxon>Pseudomonadati</taxon>
        <taxon>Pseudomonadota</taxon>
        <taxon>Alphaproteobacteria</taxon>
        <taxon>Rhodobacterales</taxon>
        <taxon>Paracoccaceae</taxon>
        <taxon>Paracoccus</taxon>
    </lineage>
</organism>
<dbReference type="AlphaFoldDB" id="A0AAE6NXA1"/>
<keyword evidence="4" id="KW-1185">Reference proteome</keyword>
<dbReference type="Proteomes" id="UP000273626">
    <property type="component" value="Unassembled WGS sequence"/>
</dbReference>
<evidence type="ECO:0000313" key="5">
    <source>
        <dbReference type="Proteomes" id="UP000326453"/>
    </source>
</evidence>
<gene>
    <name evidence="3" type="ORF">BDE18_0411</name>
    <name evidence="2" type="ORF">ESD82_19950</name>
</gene>
<reference evidence="3 4" key="1">
    <citation type="submission" date="2018-10" db="EMBL/GenBank/DDBJ databases">
        <title>Genomic Encyclopedia of Archaeal and Bacterial Type Strains, Phase II (KMG-II): from individual species to whole genera.</title>
        <authorList>
            <person name="Goeker M."/>
        </authorList>
    </citation>
    <scope>NUCLEOTIDE SEQUENCE [LARGE SCALE GENOMIC DNA]</scope>
    <source>
        <strain evidence="4">ATCC 35512 / DSM 2944 / CIP 106514 / LMD 82.5 / NBRC 102493 / NCCB 82005 / GB17</strain>
        <strain evidence="3">DSM 2944</strain>
    </source>
</reference>
<evidence type="ECO:0000256" key="1">
    <source>
        <dbReference type="SAM" id="MobiDB-lite"/>
    </source>
</evidence>
<sequence>MAEPFVANWSSGEDEFLLRIGELEALDDLTEAGALDLRYRLSQGVQRGSLAYSPVKVREVMACLRLGLIGAGMDRQKADRKIKQAVEDSDISELNLLAFTILSRAFAGKEHDPVGEGEAGAAMEESASPASTAPAPRSTSRRPKSRK</sequence>
<protein>
    <submittedName>
        <fullName evidence="2">Gene transfer agent family protein</fullName>
    </submittedName>
    <submittedName>
        <fullName evidence="3">Tail tube GTA-gp10-like protein</fullName>
    </submittedName>
</protein>
<name>A0AAE6NXA1_PARPN</name>
<dbReference type="GeneID" id="51372872"/>
<proteinExistence type="predicted"/>
<dbReference type="Pfam" id="PF11836">
    <property type="entry name" value="Phage_TAC_11"/>
    <property type="match status" value="1"/>
</dbReference>
<feature type="compositionally biased region" description="Low complexity" evidence="1">
    <location>
        <begin position="119"/>
        <end position="138"/>
    </location>
</feature>